<feature type="transmembrane region" description="Helical" evidence="1">
    <location>
        <begin position="66"/>
        <end position="90"/>
    </location>
</feature>
<dbReference type="OrthoDB" id="9918325at2"/>
<keyword evidence="1" id="KW-0472">Membrane</keyword>
<dbReference type="Proteomes" id="UP000231134">
    <property type="component" value="Unassembled WGS sequence"/>
</dbReference>
<accession>A0A2M9A9T9</accession>
<evidence type="ECO:0000313" key="4">
    <source>
        <dbReference type="Proteomes" id="UP000231134"/>
    </source>
</evidence>
<keyword evidence="2" id="KW-0732">Signal</keyword>
<evidence type="ECO:0000256" key="1">
    <source>
        <dbReference type="SAM" id="Phobius"/>
    </source>
</evidence>
<dbReference type="AlphaFoldDB" id="A0A2M9A9T9"/>
<sequence>MKICKRICALLLFYVSVIYAADGTQGLKQPLLQSNSENTAIEIDSVDIYAKLISLENSESSYGPNIAGIAVGGGLTGVGTYFLIGGLYALNHKSGDAGDETFTAIAGGAMLGISIPLYLVGIPVLVYNIYKYNVHKKHAIKRDEYQDSLNKYKLQKGQEEMGSVQLMFFPMINFASAGFGAGAILNF</sequence>
<dbReference type="EMBL" id="PGEX01000001">
    <property type="protein sequence ID" value="PJJ42448.1"/>
    <property type="molecule type" value="Genomic_DNA"/>
</dbReference>
<keyword evidence="1" id="KW-1133">Transmembrane helix</keyword>
<keyword evidence="1" id="KW-0812">Transmembrane</keyword>
<name>A0A2M9A9T9_9BACT</name>
<feature type="transmembrane region" description="Helical" evidence="1">
    <location>
        <begin position="166"/>
        <end position="185"/>
    </location>
</feature>
<protein>
    <submittedName>
        <fullName evidence="3">Uncharacterized protein</fullName>
    </submittedName>
</protein>
<evidence type="ECO:0000256" key="2">
    <source>
        <dbReference type="SAM" id="SignalP"/>
    </source>
</evidence>
<keyword evidence="4" id="KW-1185">Reference proteome</keyword>
<gene>
    <name evidence="3" type="ORF">BGX16_2476</name>
</gene>
<proteinExistence type="predicted"/>
<feature type="transmembrane region" description="Helical" evidence="1">
    <location>
        <begin position="102"/>
        <end position="127"/>
    </location>
</feature>
<feature type="chain" id="PRO_5014754062" evidence="2">
    <location>
        <begin position="21"/>
        <end position="187"/>
    </location>
</feature>
<comment type="caution">
    <text evidence="3">The sequence shown here is derived from an EMBL/GenBank/DDBJ whole genome shotgun (WGS) entry which is preliminary data.</text>
</comment>
<dbReference type="RefSeq" id="WP_100426305.1">
    <property type="nucleotide sequence ID" value="NZ_PGEX01000001.1"/>
</dbReference>
<feature type="signal peptide" evidence="2">
    <location>
        <begin position="1"/>
        <end position="20"/>
    </location>
</feature>
<evidence type="ECO:0000313" key="3">
    <source>
        <dbReference type="EMBL" id="PJJ42448.1"/>
    </source>
</evidence>
<organism evidence="3 4">
    <name type="scientific">Hallerella succinigenes</name>
    <dbReference type="NCBI Taxonomy" id="1896222"/>
    <lineage>
        <taxon>Bacteria</taxon>
        <taxon>Pseudomonadati</taxon>
        <taxon>Fibrobacterota</taxon>
        <taxon>Fibrobacteria</taxon>
        <taxon>Fibrobacterales</taxon>
        <taxon>Fibrobacteraceae</taxon>
        <taxon>Hallerella</taxon>
    </lineage>
</organism>
<reference evidence="3 4" key="1">
    <citation type="submission" date="2017-11" db="EMBL/GenBank/DDBJ databases">
        <title>Animal gut microbial communities from fecal samples from Wisconsin, USA.</title>
        <authorList>
            <person name="Neumann A."/>
        </authorList>
    </citation>
    <scope>NUCLEOTIDE SEQUENCE [LARGE SCALE GENOMIC DNA]</scope>
    <source>
        <strain evidence="3 4">UWS3</strain>
    </source>
</reference>